<keyword evidence="2" id="KW-0732">Signal</keyword>
<dbReference type="InterPro" id="IPR016024">
    <property type="entry name" value="ARM-type_fold"/>
</dbReference>
<dbReference type="InterPro" id="IPR011989">
    <property type="entry name" value="ARM-like"/>
</dbReference>
<accession>A0A0K1EHJ8</accession>
<evidence type="ECO:0000313" key="3">
    <source>
        <dbReference type="EMBL" id="AKT40147.1"/>
    </source>
</evidence>
<evidence type="ECO:0008006" key="5">
    <source>
        <dbReference type="Google" id="ProtNLM"/>
    </source>
</evidence>
<dbReference type="Gene3D" id="1.25.10.10">
    <property type="entry name" value="Leucine-rich Repeat Variant"/>
    <property type="match status" value="1"/>
</dbReference>
<feature type="signal peptide" evidence="2">
    <location>
        <begin position="1"/>
        <end position="22"/>
    </location>
</feature>
<evidence type="ECO:0000313" key="4">
    <source>
        <dbReference type="Proteomes" id="UP000067626"/>
    </source>
</evidence>
<keyword evidence="4" id="KW-1185">Reference proteome</keyword>
<evidence type="ECO:0000256" key="2">
    <source>
        <dbReference type="SAM" id="SignalP"/>
    </source>
</evidence>
<proteinExistence type="predicted"/>
<dbReference type="SUPFAM" id="SSF48371">
    <property type="entry name" value="ARM repeat"/>
    <property type="match status" value="1"/>
</dbReference>
<dbReference type="KEGG" id="ccro:CMC5_043000"/>
<dbReference type="EMBL" id="CP012159">
    <property type="protein sequence ID" value="AKT40147.1"/>
    <property type="molecule type" value="Genomic_DNA"/>
</dbReference>
<organism evidence="3 4">
    <name type="scientific">Chondromyces crocatus</name>
    <dbReference type="NCBI Taxonomy" id="52"/>
    <lineage>
        <taxon>Bacteria</taxon>
        <taxon>Pseudomonadati</taxon>
        <taxon>Myxococcota</taxon>
        <taxon>Polyangia</taxon>
        <taxon>Polyangiales</taxon>
        <taxon>Polyangiaceae</taxon>
        <taxon>Chondromyces</taxon>
    </lineage>
</organism>
<feature type="chain" id="PRO_5005459473" description="PBS lyase" evidence="2">
    <location>
        <begin position="23"/>
        <end position="402"/>
    </location>
</feature>
<dbReference type="RefSeq" id="WP_050432123.1">
    <property type="nucleotide sequence ID" value="NZ_CP012159.1"/>
</dbReference>
<gene>
    <name evidence="3" type="ORF">CMC5_043000</name>
</gene>
<name>A0A0K1EHJ8_CHOCO</name>
<feature type="region of interest" description="Disordered" evidence="1">
    <location>
        <begin position="39"/>
        <end position="62"/>
    </location>
</feature>
<reference evidence="3 4" key="1">
    <citation type="submission" date="2015-07" db="EMBL/GenBank/DDBJ databases">
        <title>Genome analysis of myxobacterium Chondromyces crocatus Cm c5 reveals a high potential for natural compound synthesis and the genetic basis for the loss of fruiting body formation.</title>
        <authorList>
            <person name="Zaburannyi N."/>
            <person name="Bunk B."/>
            <person name="Maier J."/>
            <person name="Overmann J."/>
            <person name="Mueller R."/>
        </authorList>
    </citation>
    <scope>NUCLEOTIDE SEQUENCE [LARGE SCALE GENOMIC DNA]</scope>
    <source>
        <strain evidence="3 4">Cm c5</strain>
    </source>
</reference>
<dbReference type="Proteomes" id="UP000067626">
    <property type="component" value="Chromosome"/>
</dbReference>
<evidence type="ECO:0000256" key="1">
    <source>
        <dbReference type="SAM" id="MobiDB-lite"/>
    </source>
</evidence>
<protein>
    <recommendedName>
        <fullName evidence="5">PBS lyase</fullName>
    </recommendedName>
</protein>
<sequence>MHPRGSRLGLLLLLTSLSPACAATTDGAPRSPACASAVVASTPPKPEAPGATPSADGKAGTGAAVSAIPPSMIDPRIVELAQNAELSCVDDDDTGLPTDCSSYYAWDEEQDLFASDKAFPTLLHLLEHPRERLRLLAVNKLKMLSIGITEFDTPTGRALVTIIKRERNPEVATELAWLLSSINLERIGMSGEVRALIEHPVVEFRREVAQTTWSYDDEVLVREALLKLLGDADPAVQEHALISLSSLLPTVPVCQLLRAHLQRTDHFAGVAQSAAAKSGCPGLKVEGFRAMLPLLGQGRDARFYERARGRFDDGYVDDARSMCADRRSPPALKRLGFDVLKSLLAAPATRLPTRVTAIHQLAACDPDAAKPVLTKLAKDPEARIAQAAQKQLDTFGASPRRR</sequence>
<dbReference type="AlphaFoldDB" id="A0A0K1EHJ8"/>